<reference evidence="7" key="1">
    <citation type="journal article" date="2020" name="Stud. Mycol.">
        <title>101 Dothideomycetes genomes: a test case for predicting lifestyles and emergence of pathogens.</title>
        <authorList>
            <person name="Haridas S."/>
            <person name="Albert R."/>
            <person name="Binder M."/>
            <person name="Bloem J."/>
            <person name="Labutti K."/>
            <person name="Salamov A."/>
            <person name="Andreopoulos B."/>
            <person name="Baker S."/>
            <person name="Barry K."/>
            <person name="Bills G."/>
            <person name="Bluhm B."/>
            <person name="Cannon C."/>
            <person name="Castanera R."/>
            <person name="Culley D."/>
            <person name="Daum C."/>
            <person name="Ezra D."/>
            <person name="Gonzalez J."/>
            <person name="Henrissat B."/>
            <person name="Kuo A."/>
            <person name="Liang C."/>
            <person name="Lipzen A."/>
            <person name="Lutzoni F."/>
            <person name="Magnuson J."/>
            <person name="Mondo S."/>
            <person name="Nolan M."/>
            <person name="Ohm R."/>
            <person name="Pangilinan J."/>
            <person name="Park H.-J."/>
            <person name="Ramirez L."/>
            <person name="Alfaro M."/>
            <person name="Sun H."/>
            <person name="Tritt A."/>
            <person name="Yoshinaga Y."/>
            <person name="Zwiers L.-H."/>
            <person name="Turgeon B."/>
            <person name="Goodwin S."/>
            <person name="Spatafora J."/>
            <person name="Crous P."/>
            <person name="Grigoriev I."/>
        </authorList>
    </citation>
    <scope>NUCLEOTIDE SEQUENCE</scope>
    <source>
        <strain evidence="7">CBS 115976</strain>
    </source>
</reference>
<evidence type="ECO:0000256" key="3">
    <source>
        <dbReference type="ARBA" id="ARBA00022574"/>
    </source>
</evidence>
<dbReference type="InterPro" id="IPR015943">
    <property type="entry name" value="WD40/YVTN_repeat-like_dom_sf"/>
</dbReference>
<dbReference type="SUPFAM" id="SSF50978">
    <property type="entry name" value="WD40 repeat-like"/>
    <property type="match status" value="1"/>
</dbReference>
<dbReference type="PANTHER" id="PTHR18359">
    <property type="entry name" value="WD-REPEAT PROTEIN-RELATED"/>
    <property type="match status" value="1"/>
</dbReference>
<dbReference type="InterPro" id="IPR045161">
    <property type="entry name" value="Utp18"/>
</dbReference>
<organism evidence="7 8">
    <name type="scientific">Microthyrium microscopicum</name>
    <dbReference type="NCBI Taxonomy" id="703497"/>
    <lineage>
        <taxon>Eukaryota</taxon>
        <taxon>Fungi</taxon>
        <taxon>Dikarya</taxon>
        <taxon>Ascomycota</taxon>
        <taxon>Pezizomycotina</taxon>
        <taxon>Dothideomycetes</taxon>
        <taxon>Dothideomycetes incertae sedis</taxon>
        <taxon>Microthyriales</taxon>
        <taxon>Microthyriaceae</taxon>
        <taxon>Microthyrium</taxon>
    </lineage>
</organism>
<evidence type="ECO:0000256" key="4">
    <source>
        <dbReference type="ARBA" id="ARBA00022737"/>
    </source>
</evidence>
<feature type="compositionally biased region" description="Acidic residues" evidence="6">
    <location>
        <begin position="161"/>
        <end position="180"/>
    </location>
</feature>
<dbReference type="PANTHER" id="PTHR18359:SF0">
    <property type="entry name" value="U3 SMALL NUCLEOLAR RNA-ASSOCIATED PROTEIN 18 HOMOLOG"/>
    <property type="match status" value="1"/>
</dbReference>
<evidence type="ECO:0000256" key="1">
    <source>
        <dbReference type="ARBA" id="ARBA00004604"/>
    </source>
</evidence>
<feature type="non-terminal residue" evidence="7">
    <location>
        <position position="560"/>
    </location>
</feature>
<dbReference type="GO" id="GO:0032040">
    <property type="term" value="C:small-subunit processome"/>
    <property type="evidence" value="ECO:0007669"/>
    <property type="project" value="TreeGrafter"/>
</dbReference>
<dbReference type="FunFam" id="2.130.10.10:FF:000549">
    <property type="entry name" value="Small nucleolar ribonucleoprotein complex subunit"/>
    <property type="match status" value="1"/>
</dbReference>
<keyword evidence="4" id="KW-0677">Repeat</keyword>
<feature type="region of interest" description="Disordered" evidence="6">
    <location>
        <begin position="66"/>
        <end position="95"/>
    </location>
</feature>
<evidence type="ECO:0000256" key="6">
    <source>
        <dbReference type="SAM" id="MobiDB-lite"/>
    </source>
</evidence>
<name>A0A6A6TX46_9PEZI</name>
<keyword evidence="2" id="KW-0698">rRNA processing</keyword>
<dbReference type="Proteomes" id="UP000799302">
    <property type="component" value="Unassembled WGS sequence"/>
</dbReference>
<accession>A0A6A6TX46</accession>
<dbReference type="Gene3D" id="2.130.10.10">
    <property type="entry name" value="YVTN repeat-like/Quinoprotein amine dehydrogenase"/>
    <property type="match status" value="1"/>
</dbReference>
<evidence type="ECO:0000256" key="2">
    <source>
        <dbReference type="ARBA" id="ARBA00022552"/>
    </source>
</evidence>
<evidence type="ECO:0000313" key="7">
    <source>
        <dbReference type="EMBL" id="KAF2664675.1"/>
    </source>
</evidence>
<protein>
    <submittedName>
        <fullName evidence="7">WD40 repeat-like protein</fullName>
    </submittedName>
</protein>
<dbReference type="GO" id="GO:0006364">
    <property type="term" value="P:rRNA processing"/>
    <property type="evidence" value="ECO:0007669"/>
    <property type="project" value="UniProtKB-KW"/>
</dbReference>
<dbReference type="EMBL" id="MU004242">
    <property type="protein sequence ID" value="KAF2664675.1"/>
    <property type="molecule type" value="Genomic_DNA"/>
</dbReference>
<keyword evidence="3" id="KW-0853">WD repeat</keyword>
<dbReference type="OrthoDB" id="1935146at2759"/>
<dbReference type="InterPro" id="IPR036322">
    <property type="entry name" value="WD40_repeat_dom_sf"/>
</dbReference>
<dbReference type="AlphaFoldDB" id="A0A6A6TX46"/>
<gene>
    <name evidence="7" type="ORF">BT63DRAFT_352425</name>
</gene>
<evidence type="ECO:0000313" key="8">
    <source>
        <dbReference type="Proteomes" id="UP000799302"/>
    </source>
</evidence>
<dbReference type="GO" id="GO:0034388">
    <property type="term" value="C:Pwp2p-containing subcomplex of 90S preribosome"/>
    <property type="evidence" value="ECO:0007669"/>
    <property type="project" value="TreeGrafter"/>
</dbReference>
<keyword evidence="5" id="KW-0539">Nucleus</keyword>
<comment type="subcellular location">
    <subcellularLocation>
        <location evidence="1">Nucleus</location>
        <location evidence="1">Nucleolus</location>
    </subcellularLocation>
</comment>
<sequence>DPREKDEEELELENMLFGSKTAFGKEIGRYAEQSRKLGAGEEEAESDEELEDDQLFFLDSEPSATALAKLKSNEDTPDLDEDNGRDPPAWADSDDDRIRISLATASRLRKLRKTEEEDVISGKDYIRRLKHQYQKLHPVPQWVSDAHTSRQGKKRRRTQDGEELTDASTSDDEMDVDSDIESQQPLAKLLRDATSLTRSSTSSLGKRKLKPEVIDIRQAKAIANSGPSAITSLQIHPTLPILLASGPSSRMDLYHLHSLSPKSSTQLTSLWMPRTPFTTTAFHPNPADARIFLSARRRYFHVWNLGSGHVEKITRVYGHADEQRSMERFKISPTGTHIAFLGTARKGGGILNVLDANSLQWVAQARVEGHGGIAEFAWWADGNGLCIASKNGEITEWSMAQQRTIARWRDEGAVGTTTIALGGRTGASKIGGDAWIAVGSSAGIVNVYSRRKWANSPATTADEDNARIPSAPKPEKVLDRLTTPISNLVFSPDGQVLAMSSRWKKDALRLVHLPTCTVFRNWPTANTPLGRISAVCWGEVEGVVKLVVGNEAGKIRCWEL</sequence>
<feature type="region of interest" description="Disordered" evidence="6">
    <location>
        <begin position="138"/>
        <end position="181"/>
    </location>
</feature>
<evidence type="ECO:0000256" key="5">
    <source>
        <dbReference type="ARBA" id="ARBA00023242"/>
    </source>
</evidence>
<keyword evidence="8" id="KW-1185">Reference proteome</keyword>
<feature type="non-terminal residue" evidence="7">
    <location>
        <position position="1"/>
    </location>
</feature>
<proteinExistence type="predicted"/>